<gene>
    <name evidence="2" type="ORF">CLV68_5973</name>
</gene>
<reference evidence="2 3" key="1">
    <citation type="submission" date="2018-10" db="EMBL/GenBank/DDBJ databases">
        <title>Genomic Encyclopedia of Archaeal and Bacterial Type Strains, Phase II (KMG-II): from individual species to whole genera.</title>
        <authorList>
            <person name="Goeker M."/>
        </authorList>
    </citation>
    <scope>NUCLEOTIDE SEQUENCE [LARGE SCALE GENOMIC DNA]</scope>
    <source>
        <strain evidence="2 3">DSM 45657</strain>
    </source>
</reference>
<dbReference type="EMBL" id="RCDD01000007">
    <property type="protein sequence ID" value="RLK54423.1"/>
    <property type="molecule type" value="Genomic_DNA"/>
</dbReference>
<dbReference type="InterPro" id="IPR007421">
    <property type="entry name" value="Schlafen_AlbA_2_dom"/>
</dbReference>
<comment type="caution">
    <text evidence="2">The sequence shown here is derived from an EMBL/GenBank/DDBJ whole genome shotgun (WGS) entry which is preliminary data.</text>
</comment>
<accession>A0A421AX62</accession>
<dbReference type="AlphaFoldDB" id="A0A421AX62"/>
<evidence type="ECO:0000313" key="3">
    <source>
        <dbReference type="Proteomes" id="UP000282454"/>
    </source>
</evidence>
<evidence type="ECO:0000313" key="2">
    <source>
        <dbReference type="EMBL" id="RLK54423.1"/>
    </source>
</evidence>
<dbReference type="Gene3D" id="3.30.950.30">
    <property type="entry name" value="Schlafen, AAA domain"/>
    <property type="match status" value="1"/>
</dbReference>
<dbReference type="InterPro" id="IPR038461">
    <property type="entry name" value="Schlafen_AlbA_2_dom_sf"/>
</dbReference>
<proteinExistence type="predicted"/>
<keyword evidence="3" id="KW-1185">Reference proteome</keyword>
<sequence>MAVVVEPIVTEEKLRAVLAEQCEQAALDYKQPLDLGERGELIEFAKDVAAMRSNPTGGYIVVGADDRGDVVAGLTPGLAAHFDEATLRPKLGKFLTSPEIHAACHEIDGHTVALVYVAPAPNGWCVIHTTGEYTDTKGRDKTVFRAGDVFVRHGTSSERWNDTDVDRLLTQAITQRKDAWRRELASDLAAQATTGATLRNLTNLPAASLSWDIDAATFEDLVTELLRRDDDVALGRLLSRAGNDVAGLLDTDPDELRRLLDRISTIAALAIDHDRTRWVDRSVTTLLSAYELGFDNESSPRDGAAVVWLWLDIITQVYALGALAVRRSAWTTVRLLADRRPDAEPFNHYGSWLRHAVTTAARASIFDNEATAGLLARAHNIIRANPALHPDRPAEQPAILNSLCQFDVYGALVVIGARGTIDSANFYTNFARYYSARSAPAFETIVSDPAVRNILFVGDDQLLADAIREIASLASHEGWKFNGFTGLDSPAVAAFIAAHVTPDRG</sequence>
<dbReference type="Proteomes" id="UP000282454">
    <property type="component" value="Unassembled WGS sequence"/>
</dbReference>
<protein>
    <recommendedName>
        <fullName evidence="1">Schlafen AlbA-2 domain-containing protein</fullName>
    </recommendedName>
</protein>
<name>A0A421AX62_9PSEU</name>
<evidence type="ECO:0000259" key="1">
    <source>
        <dbReference type="Pfam" id="PF04326"/>
    </source>
</evidence>
<organism evidence="2 3">
    <name type="scientific">Actinokineospora cianjurensis</name>
    <dbReference type="NCBI Taxonomy" id="585224"/>
    <lineage>
        <taxon>Bacteria</taxon>
        <taxon>Bacillati</taxon>
        <taxon>Actinomycetota</taxon>
        <taxon>Actinomycetes</taxon>
        <taxon>Pseudonocardiales</taxon>
        <taxon>Pseudonocardiaceae</taxon>
        <taxon>Actinokineospora</taxon>
    </lineage>
</organism>
<dbReference type="Pfam" id="PF04326">
    <property type="entry name" value="SLFN_AlbA_2"/>
    <property type="match status" value="1"/>
</dbReference>
<feature type="domain" description="Schlafen AlbA-2" evidence="1">
    <location>
        <begin position="23"/>
        <end position="159"/>
    </location>
</feature>